<feature type="region of interest" description="Disordered" evidence="1">
    <location>
        <begin position="64"/>
        <end position="84"/>
    </location>
</feature>
<keyword evidence="3" id="KW-0732">Signal</keyword>
<evidence type="ECO:0008006" key="6">
    <source>
        <dbReference type="Google" id="ProtNLM"/>
    </source>
</evidence>
<evidence type="ECO:0000256" key="1">
    <source>
        <dbReference type="SAM" id="MobiDB-lite"/>
    </source>
</evidence>
<dbReference type="AlphaFoldDB" id="A0A6A6SGY5"/>
<protein>
    <recommendedName>
        <fullName evidence="6">Mid2 domain-containing protein</fullName>
    </recommendedName>
</protein>
<evidence type="ECO:0000256" key="2">
    <source>
        <dbReference type="SAM" id="Phobius"/>
    </source>
</evidence>
<evidence type="ECO:0000256" key="3">
    <source>
        <dbReference type="SAM" id="SignalP"/>
    </source>
</evidence>
<keyword evidence="5" id="KW-1185">Reference proteome</keyword>
<keyword evidence="2" id="KW-0812">Transmembrane</keyword>
<keyword evidence="2" id="KW-1133">Transmembrane helix</keyword>
<feature type="transmembrane region" description="Helical" evidence="2">
    <location>
        <begin position="135"/>
        <end position="155"/>
    </location>
</feature>
<sequence length="244" mass="26064">MNLLHLFLGALLLVLASSNDVLTTPGIANAPQFKSTKSEGGEMIAKLSSIANPILPSTANTTALSTTIPASTPPGPATTKSPNTNSSAIAAAAALPISAPKSNGSSKLTPKQASSGSNTSTQDPHSYPDTKSTNLAIIGVVLILISFSVAAHLGIKRYREYRRERRYAERGVLLEDESDEAQQPAIPLQTLPRARTYASLAPARPIRAIRVDETPVVGEGMWWSPLVEEDEEEDDEADEFRQYV</sequence>
<feature type="region of interest" description="Disordered" evidence="1">
    <location>
        <begin position="225"/>
        <end position="244"/>
    </location>
</feature>
<reference evidence="4" key="1">
    <citation type="journal article" date="2020" name="Stud. Mycol.">
        <title>101 Dothideomycetes genomes: a test case for predicting lifestyles and emergence of pathogens.</title>
        <authorList>
            <person name="Haridas S."/>
            <person name="Albert R."/>
            <person name="Binder M."/>
            <person name="Bloem J."/>
            <person name="Labutti K."/>
            <person name="Salamov A."/>
            <person name="Andreopoulos B."/>
            <person name="Baker S."/>
            <person name="Barry K."/>
            <person name="Bills G."/>
            <person name="Bluhm B."/>
            <person name="Cannon C."/>
            <person name="Castanera R."/>
            <person name="Culley D."/>
            <person name="Daum C."/>
            <person name="Ezra D."/>
            <person name="Gonzalez J."/>
            <person name="Henrissat B."/>
            <person name="Kuo A."/>
            <person name="Liang C."/>
            <person name="Lipzen A."/>
            <person name="Lutzoni F."/>
            <person name="Magnuson J."/>
            <person name="Mondo S."/>
            <person name="Nolan M."/>
            <person name="Ohm R."/>
            <person name="Pangilinan J."/>
            <person name="Park H.-J."/>
            <person name="Ramirez L."/>
            <person name="Alfaro M."/>
            <person name="Sun H."/>
            <person name="Tritt A."/>
            <person name="Yoshinaga Y."/>
            <person name="Zwiers L.-H."/>
            <person name="Turgeon B."/>
            <person name="Goodwin S."/>
            <person name="Spatafora J."/>
            <person name="Crous P."/>
            <person name="Grigoriev I."/>
        </authorList>
    </citation>
    <scope>NUCLEOTIDE SEQUENCE</scope>
    <source>
        <strain evidence="4">CBS 473.64</strain>
    </source>
</reference>
<dbReference type="EMBL" id="MU006776">
    <property type="protein sequence ID" value="KAF2646191.1"/>
    <property type="molecule type" value="Genomic_DNA"/>
</dbReference>
<feature type="chain" id="PRO_5025404302" description="Mid2 domain-containing protein" evidence="3">
    <location>
        <begin position="19"/>
        <end position="244"/>
    </location>
</feature>
<feature type="compositionally biased region" description="Polar residues" evidence="1">
    <location>
        <begin position="101"/>
        <end position="129"/>
    </location>
</feature>
<organism evidence="4 5">
    <name type="scientific">Massarina eburnea CBS 473.64</name>
    <dbReference type="NCBI Taxonomy" id="1395130"/>
    <lineage>
        <taxon>Eukaryota</taxon>
        <taxon>Fungi</taxon>
        <taxon>Dikarya</taxon>
        <taxon>Ascomycota</taxon>
        <taxon>Pezizomycotina</taxon>
        <taxon>Dothideomycetes</taxon>
        <taxon>Pleosporomycetidae</taxon>
        <taxon>Pleosporales</taxon>
        <taxon>Massarineae</taxon>
        <taxon>Massarinaceae</taxon>
        <taxon>Massarina</taxon>
    </lineage>
</organism>
<dbReference type="Proteomes" id="UP000799753">
    <property type="component" value="Unassembled WGS sequence"/>
</dbReference>
<evidence type="ECO:0000313" key="5">
    <source>
        <dbReference type="Proteomes" id="UP000799753"/>
    </source>
</evidence>
<name>A0A6A6SGY5_9PLEO</name>
<feature type="signal peptide" evidence="3">
    <location>
        <begin position="1"/>
        <end position="18"/>
    </location>
</feature>
<accession>A0A6A6SGY5</accession>
<proteinExistence type="predicted"/>
<feature type="compositionally biased region" description="Acidic residues" evidence="1">
    <location>
        <begin position="227"/>
        <end position="238"/>
    </location>
</feature>
<evidence type="ECO:0000313" key="4">
    <source>
        <dbReference type="EMBL" id="KAF2646191.1"/>
    </source>
</evidence>
<feature type="region of interest" description="Disordered" evidence="1">
    <location>
        <begin position="100"/>
        <end position="129"/>
    </location>
</feature>
<gene>
    <name evidence="4" type="ORF">P280DRAFT_524910</name>
</gene>
<keyword evidence="2" id="KW-0472">Membrane</keyword>